<dbReference type="AlphaFoldDB" id="H2Y065"/>
<feature type="region of interest" description="Disordered" evidence="1">
    <location>
        <begin position="76"/>
        <end position="104"/>
    </location>
</feature>
<feature type="signal peptide" evidence="2">
    <location>
        <begin position="1"/>
        <end position="18"/>
    </location>
</feature>
<keyword evidence="4" id="KW-1185">Reference proteome</keyword>
<name>H2Y065_CIOIN</name>
<dbReference type="Proteomes" id="UP000008144">
    <property type="component" value="Unassembled WGS sequence"/>
</dbReference>
<organism evidence="3 4">
    <name type="scientific">Ciona intestinalis</name>
    <name type="common">Transparent sea squirt</name>
    <name type="synonym">Ascidia intestinalis</name>
    <dbReference type="NCBI Taxonomy" id="7719"/>
    <lineage>
        <taxon>Eukaryota</taxon>
        <taxon>Metazoa</taxon>
        <taxon>Chordata</taxon>
        <taxon>Tunicata</taxon>
        <taxon>Ascidiacea</taxon>
        <taxon>Phlebobranchia</taxon>
        <taxon>Cionidae</taxon>
        <taxon>Ciona</taxon>
    </lineage>
</organism>
<feature type="chain" id="PRO_5003577629" evidence="2">
    <location>
        <begin position="19"/>
        <end position="104"/>
    </location>
</feature>
<reference evidence="4" key="1">
    <citation type="journal article" date="2002" name="Science">
        <title>The draft genome of Ciona intestinalis: insights into chordate and vertebrate origins.</title>
        <authorList>
            <person name="Dehal P."/>
            <person name="Satou Y."/>
            <person name="Campbell R.K."/>
            <person name="Chapman J."/>
            <person name="Degnan B."/>
            <person name="De Tomaso A."/>
            <person name="Davidson B."/>
            <person name="Di Gregorio A."/>
            <person name="Gelpke M."/>
            <person name="Goodstein D.M."/>
            <person name="Harafuji N."/>
            <person name="Hastings K.E."/>
            <person name="Ho I."/>
            <person name="Hotta K."/>
            <person name="Huang W."/>
            <person name="Kawashima T."/>
            <person name="Lemaire P."/>
            <person name="Martinez D."/>
            <person name="Meinertzhagen I.A."/>
            <person name="Necula S."/>
            <person name="Nonaka M."/>
            <person name="Putnam N."/>
            <person name="Rash S."/>
            <person name="Saiga H."/>
            <person name="Satake M."/>
            <person name="Terry A."/>
            <person name="Yamada L."/>
            <person name="Wang H.G."/>
            <person name="Awazu S."/>
            <person name="Azumi K."/>
            <person name="Boore J."/>
            <person name="Branno M."/>
            <person name="Chin-Bow S."/>
            <person name="DeSantis R."/>
            <person name="Doyle S."/>
            <person name="Francino P."/>
            <person name="Keys D.N."/>
            <person name="Haga S."/>
            <person name="Hayashi H."/>
            <person name="Hino K."/>
            <person name="Imai K.S."/>
            <person name="Inaba K."/>
            <person name="Kano S."/>
            <person name="Kobayashi K."/>
            <person name="Kobayashi M."/>
            <person name="Lee B.I."/>
            <person name="Makabe K.W."/>
            <person name="Manohar C."/>
            <person name="Matassi G."/>
            <person name="Medina M."/>
            <person name="Mochizuki Y."/>
            <person name="Mount S."/>
            <person name="Morishita T."/>
            <person name="Miura S."/>
            <person name="Nakayama A."/>
            <person name="Nishizaka S."/>
            <person name="Nomoto H."/>
            <person name="Ohta F."/>
            <person name="Oishi K."/>
            <person name="Rigoutsos I."/>
            <person name="Sano M."/>
            <person name="Sasaki A."/>
            <person name="Sasakura Y."/>
            <person name="Shoguchi E."/>
            <person name="Shin-i T."/>
            <person name="Spagnuolo A."/>
            <person name="Stainier D."/>
            <person name="Suzuki M.M."/>
            <person name="Tassy O."/>
            <person name="Takatori N."/>
            <person name="Tokuoka M."/>
            <person name="Yagi K."/>
            <person name="Yoshizaki F."/>
            <person name="Wada S."/>
            <person name="Zhang C."/>
            <person name="Hyatt P.D."/>
            <person name="Larimer F."/>
            <person name="Detter C."/>
            <person name="Doggett N."/>
            <person name="Glavina T."/>
            <person name="Hawkins T."/>
            <person name="Richardson P."/>
            <person name="Lucas S."/>
            <person name="Kohara Y."/>
            <person name="Levine M."/>
            <person name="Satoh N."/>
            <person name="Rokhsar D.S."/>
        </authorList>
    </citation>
    <scope>NUCLEOTIDE SEQUENCE [LARGE SCALE GENOMIC DNA]</scope>
</reference>
<reference evidence="3" key="2">
    <citation type="submission" date="2025-08" db="UniProtKB">
        <authorList>
            <consortium name="Ensembl"/>
        </authorList>
    </citation>
    <scope>IDENTIFICATION</scope>
</reference>
<dbReference type="InParanoid" id="H2Y065"/>
<protein>
    <submittedName>
        <fullName evidence="3">Uncharacterized protein</fullName>
    </submittedName>
</protein>
<keyword evidence="2" id="KW-0732">Signal</keyword>
<evidence type="ECO:0000313" key="3">
    <source>
        <dbReference type="Ensembl" id="ENSCINP00000035299.1"/>
    </source>
</evidence>
<dbReference type="Ensembl" id="ENSCINT00000030570.1">
    <property type="protein sequence ID" value="ENSCINP00000035299.1"/>
    <property type="gene ID" value="ENSCING00000022953.1"/>
</dbReference>
<evidence type="ECO:0000256" key="1">
    <source>
        <dbReference type="SAM" id="MobiDB-lite"/>
    </source>
</evidence>
<reference evidence="3" key="3">
    <citation type="submission" date="2025-09" db="UniProtKB">
        <authorList>
            <consortium name="Ensembl"/>
        </authorList>
    </citation>
    <scope>IDENTIFICATION</scope>
</reference>
<sequence length="104" mass="12554">TLFVLLFCFLLLVDLSDSWRRRRRRRRRRAYVARRRYTVRRRTLYSHLKGYVKKRCGFGDQINPANEEPAIEQDEVQENEEYEHAASNDDVLTTFDAPLFTNKE</sequence>
<proteinExistence type="predicted"/>
<dbReference type="HOGENOM" id="CLU_2256100_0_0_1"/>
<evidence type="ECO:0000256" key="2">
    <source>
        <dbReference type="SAM" id="SignalP"/>
    </source>
</evidence>
<accession>H2Y065</accession>
<evidence type="ECO:0000313" key="4">
    <source>
        <dbReference type="Proteomes" id="UP000008144"/>
    </source>
</evidence>